<dbReference type="Proteomes" id="UP000753802">
    <property type="component" value="Unassembled WGS sequence"/>
</dbReference>
<dbReference type="PANTHER" id="PTHR48107">
    <property type="entry name" value="NADPH-DEPENDENT ALDEHYDE REDUCTASE-LIKE PROTEIN, CHLOROPLASTIC-RELATED"/>
    <property type="match status" value="1"/>
</dbReference>
<dbReference type="PRINTS" id="PR00081">
    <property type="entry name" value="GDHRDH"/>
</dbReference>
<evidence type="ECO:0000256" key="2">
    <source>
        <dbReference type="ARBA" id="ARBA00023002"/>
    </source>
</evidence>
<dbReference type="RefSeq" id="WP_161818827.1">
    <property type="nucleotide sequence ID" value="NZ_JAACJS010000015.1"/>
</dbReference>
<dbReference type="InterPro" id="IPR020904">
    <property type="entry name" value="Sc_DH/Rdtase_CS"/>
</dbReference>
<dbReference type="PRINTS" id="PR00080">
    <property type="entry name" value="SDRFAMILY"/>
</dbReference>
<evidence type="ECO:0000256" key="3">
    <source>
        <dbReference type="SAM" id="MobiDB-lite"/>
    </source>
</evidence>
<dbReference type="InterPro" id="IPR036291">
    <property type="entry name" value="NAD(P)-bd_dom_sf"/>
</dbReference>
<dbReference type="PANTHER" id="PTHR48107:SF16">
    <property type="entry name" value="NADPH-DEPENDENT ALDEHYDE REDUCTASE 1, CHLOROPLASTIC"/>
    <property type="match status" value="1"/>
</dbReference>
<dbReference type="EMBL" id="JAACJS010000015">
    <property type="protein sequence ID" value="NCI50506.1"/>
    <property type="molecule type" value="Genomic_DNA"/>
</dbReference>
<dbReference type="NCBIfam" id="NF005214">
    <property type="entry name" value="PRK06701.1"/>
    <property type="match status" value="1"/>
</dbReference>
<dbReference type="Pfam" id="PF13561">
    <property type="entry name" value="adh_short_C2"/>
    <property type="match status" value="1"/>
</dbReference>
<comment type="similarity">
    <text evidence="1">Belongs to the short-chain dehydrogenases/reductases (SDR) family.</text>
</comment>
<protein>
    <submittedName>
        <fullName evidence="4">SDR family oxidoreductase</fullName>
    </submittedName>
</protein>
<feature type="region of interest" description="Disordered" evidence="3">
    <location>
        <begin position="1"/>
        <end position="36"/>
    </location>
</feature>
<reference evidence="4 5" key="1">
    <citation type="submission" date="2020-01" db="EMBL/GenBank/DDBJ databases">
        <title>Genome analysis.</title>
        <authorList>
            <person name="Wu S."/>
            <person name="Wang G."/>
        </authorList>
    </citation>
    <scope>NUCLEOTIDE SEQUENCE [LARGE SCALE GENOMIC DNA]</scope>
    <source>
        <strain evidence="4 5">SYL130</strain>
    </source>
</reference>
<evidence type="ECO:0000256" key="1">
    <source>
        <dbReference type="ARBA" id="ARBA00006484"/>
    </source>
</evidence>
<keyword evidence="5" id="KW-1185">Reference proteome</keyword>
<organism evidence="4 5">
    <name type="scientific">Sediminibacterium roseum</name>
    <dbReference type="NCBI Taxonomy" id="1978412"/>
    <lineage>
        <taxon>Bacteria</taxon>
        <taxon>Pseudomonadati</taxon>
        <taxon>Bacteroidota</taxon>
        <taxon>Chitinophagia</taxon>
        <taxon>Chitinophagales</taxon>
        <taxon>Chitinophagaceae</taxon>
        <taxon>Sediminibacterium</taxon>
    </lineage>
</organism>
<evidence type="ECO:0000313" key="5">
    <source>
        <dbReference type="Proteomes" id="UP000753802"/>
    </source>
</evidence>
<keyword evidence="2" id="KW-0560">Oxidoreductase</keyword>
<gene>
    <name evidence="4" type="ORF">GWC95_11270</name>
</gene>
<evidence type="ECO:0000313" key="4">
    <source>
        <dbReference type="EMBL" id="NCI50506.1"/>
    </source>
</evidence>
<dbReference type="InterPro" id="IPR002347">
    <property type="entry name" value="SDR_fam"/>
</dbReference>
<dbReference type="Gene3D" id="3.40.50.720">
    <property type="entry name" value="NAD(P)-binding Rossmann-like Domain"/>
    <property type="match status" value="1"/>
</dbReference>
<sequence>MAKAKKQTKPRQSQQRPGSETRMHPKPVSEPVYPGSGRLRDKKLLITGGDSGIGKAVAILFAKEGADVAIVYLNENADARQAKKEVEQYGRQCLLIKGDLAKEAFCKKAVKETVKQFGRIDILVNNAALHYETKKIEDITTAKLQKVFAVNVFAMIHIIQHALPFMKRGSCIINTSSVTAYRGSKHLLDYAATKGAIVSFTRSLSANLVKKGIRVNGVAPGPIWTPLIPASFKANRVSHHGAETPMERAGEPAEVAPAFLFLATEDSSYITGQFIHPNGGEIING</sequence>
<name>A0ABW9ZTQ3_9BACT</name>
<comment type="caution">
    <text evidence="4">The sequence shown here is derived from an EMBL/GenBank/DDBJ whole genome shotgun (WGS) entry which is preliminary data.</text>
</comment>
<proteinExistence type="inferred from homology"/>
<dbReference type="CDD" id="cd05355">
    <property type="entry name" value="SDR_c1"/>
    <property type="match status" value="1"/>
</dbReference>
<dbReference type="PROSITE" id="PS00061">
    <property type="entry name" value="ADH_SHORT"/>
    <property type="match status" value="1"/>
</dbReference>
<dbReference type="SUPFAM" id="SSF51735">
    <property type="entry name" value="NAD(P)-binding Rossmann-fold domains"/>
    <property type="match status" value="1"/>
</dbReference>
<accession>A0ABW9ZTQ3</accession>